<gene>
    <name evidence="2" type="ORF">B0H16DRAFT_1560985</name>
</gene>
<keyword evidence="3" id="KW-1185">Reference proteome</keyword>
<proteinExistence type="predicted"/>
<protein>
    <submittedName>
        <fullName evidence="2">Uncharacterized protein</fullName>
    </submittedName>
</protein>
<dbReference type="EMBL" id="JARKIB010000090">
    <property type="protein sequence ID" value="KAJ7743572.1"/>
    <property type="molecule type" value="Genomic_DNA"/>
</dbReference>
<organism evidence="2 3">
    <name type="scientific">Mycena metata</name>
    <dbReference type="NCBI Taxonomy" id="1033252"/>
    <lineage>
        <taxon>Eukaryota</taxon>
        <taxon>Fungi</taxon>
        <taxon>Dikarya</taxon>
        <taxon>Basidiomycota</taxon>
        <taxon>Agaricomycotina</taxon>
        <taxon>Agaricomycetes</taxon>
        <taxon>Agaricomycetidae</taxon>
        <taxon>Agaricales</taxon>
        <taxon>Marasmiineae</taxon>
        <taxon>Mycenaceae</taxon>
        <taxon>Mycena</taxon>
    </lineage>
</organism>
<feature type="region of interest" description="Disordered" evidence="1">
    <location>
        <begin position="1"/>
        <end position="22"/>
    </location>
</feature>
<evidence type="ECO:0000313" key="2">
    <source>
        <dbReference type="EMBL" id="KAJ7743572.1"/>
    </source>
</evidence>
<reference evidence="2" key="1">
    <citation type="submission" date="2023-03" db="EMBL/GenBank/DDBJ databases">
        <title>Massive genome expansion in bonnet fungi (Mycena s.s.) driven by repeated elements and novel gene families across ecological guilds.</title>
        <authorList>
            <consortium name="Lawrence Berkeley National Laboratory"/>
            <person name="Harder C.B."/>
            <person name="Miyauchi S."/>
            <person name="Viragh M."/>
            <person name="Kuo A."/>
            <person name="Thoen E."/>
            <person name="Andreopoulos B."/>
            <person name="Lu D."/>
            <person name="Skrede I."/>
            <person name="Drula E."/>
            <person name="Henrissat B."/>
            <person name="Morin E."/>
            <person name="Kohler A."/>
            <person name="Barry K."/>
            <person name="LaButti K."/>
            <person name="Morin E."/>
            <person name="Salamov A."/>
            <person name="Lipzen A."/>
            <person name="Mereny Z."/>
            <person name="Hegedus B."/>
            <person name="Baldrian P."/>
            <person name="Stursova M."/>
            <person name="Weitz H."/>
            <person name="Taylor A."/>
            <person name="Grigoriev I.V."/>
            <person name="Nagy L.G."/>
            <person name="Martin F."/>
            <person name="Kauserud H."/>
        </authorList>
    </citation>
    <scope>NUCLEOTIDE SEQUENCE</scope>
    <source>
        <strain evidence="2">CBHHK182m</strain>
    </source>
</reference>
<evidence type="ECO:0000313" key="3">
    <source>
        <dbReference type="Proteomes" id="UP001215598"/>
    </source>
</evidence>
<accession>A0AAD7N2J6</accession>
<comment type="caution">
    <text evidence="2">The sequence shown here is derived from an EMBL/GenBank/DDBJ whole genome shotgun (WGS) entry which is preliminary data.</text>
</comment>
<sequence>MSDSPYPRIPPFRGRQRVSDSSIPRFNPRAAKFYAIRSRLPPLTSRAACARYRIGRKTASSFNDIAAVEHLHIQLNDIATHLSLLHNTLTALPRTLATVIHILDCASSSCCDPAPSTHAYAVSPPTPPFLDPLQRPSTMPPLPHAPPSPPDDFFGG</sequence>
<dbReference type="Proteomes" id="UP001215598">
    <property type="component" value="Unassembled WGS sequence"/>
</dbReference>
<evidence type="ECO:0000256" key="1">
    <source>
        <dbReference type="SAM" id="MobiDB-lite"/>
    </source>
</evidence>
<name>A0AAD7N2J6_9AGAR</name>
<dbReference type="AlphaFoldDB" id="A0AAD7N2J6"/>
<feature type="region of interest" description="Disordered" evidence="1">
    <location>
        <begin position="122"/>
        <end position="156"/>
    </location>
</feature>
<feature type="compositionally biased region" description="Pro residues" evidence="1">
    <location>
        <begin position="138"/>
        <end position="150"/>
    </location>
</feature>